<keyword evidence="2" id="KW-0456">Lyase</keyword>
<evidence type="ECO:0000313" key="3">
    <source>
        <dbReference type="Proteomes" id="UP000199101"/>
    </source>
</evidence>
<protein>
    <submittedName>
        <fullName evidence="2">Lactoylglutathione lyase</fullName>
    </submittedName>
</protein>
<dbReference type="GO" id="GO:0016829">
    <property type="term" value="F:lyase activity"/>
    <property type="evidence" value="ECO:0007669"/>
    <property type="project" value="UniProtKB-KW"/>
</dbReference>
<organism evidence="2 3">
    <name type="scientific">Rhizobium multihospitium</name>
    <dbReference type="NCBI Taxonomy" id="410764"/>
    <lineage>
        <taxon>Bacteria</taxon>
        <taxon>Pseudomonadati</taxon>
        <taxon>Pseudomonadota</taxon>
        <taxon>Alphaproteobacteria</taxon>
        <taxon>Hyphomicrobiales</taxon>
        <taxon>Rhizobiaceae</taxon>
        <taxon>Rhizobium/Agrobacterium group</taxon>
        <taxon>Rhizobium</taxon>
    </lineage>
</organism>
<gene>
    <name evidence="2" type="ORF">GA0061103_3876</name>
</gene>
<dbReference type="RefSeq" id="WP_092712092.1">
    <property type="nucleotide sequence ID" value="NZ_FMAG01000003.1"/>
</dbReference>
<dbReference type="AlphaFoldDB" id="A0A1C3VJG9"/>
<dbReference type="STRING" id="410764.GA0061103_3876"/>
<dbReference type="OrthoDB" id="9792626at2"/>
<reference evidence="3" key="1">
    <citation type="submission" date="2016-08" db="EMBL/GenBank/DDBJ databases">
        <authorList>
            <person name="Varghese N."/>
            <person name="Submissions Spin"/>
        </authorList>
    </citation>
    <scope>NUCLEOTIDE SEQUENCE [LARGE SCALE GENOMIC DNA]</scope>
    <source>
        <strain evidence="3">HAMBI 2975</strain>
    </source>
</reference>
<dbReference type="InterPro" id="IPR037523">
    <property type="entry name" value="VOC_core"/>
</dbReference>
<name>A0A1C3VJG9_9HYPH</name>
<dbReference type="SUPFAM" id="SSF54593">
    <property type="entry name" value="Glyoxalase/Bleomycin resistance protein/Dihydroxybiphenyl dioxygenase"/>
    <property type="match status" value="1"/>
</dbReference>
<proteinExistence type="predicted"/>
<keyword evidence="3" id="KW-1185">Reference proteome</keyword>
<dbReference type="Gene3D" id="3.10.180.10">
    <property type="entry name" value="2,3-Dihydroxybiphenyl 1,2-Dioxygenase, domain 1"/>
    <property type="match status" value="1"/>
</dbReference>
<dbReference type="InterPro" id="IPR004360">
    <property type="entry name" value="Glyas_Fos-R_dOase_dom"/>
</dbReference>
<dbReference type="Pfam" id="PF00903">
    <property type="entry name" value="Glyoxalase"/>
    <property type="match status" value="1"/>
</dbReference>
<accession>A0A1C3VJG9</accession>
<sequence length="168" mass="18632">MTIGHPERPADPSIPRILGLYETHLTVADLQRSIAFYRDILKLEFATIIESRNVAFLWIDDKRMGMLGLWETGSSPLKMRLHIAFRTSLADVLGCAAALKAHGIQPKGFHGEPLDEPVVAGWMPAVSQYFSDPDGHSIEFIHVLEEAADPGFGVKPYSQWLSRPKPAA</sequence>
<dbReference type="InterPro" id="IPR029068">
    <property type="entry name" value="Glyas_Bleomycin-R_OHBP_Dase"/>
</dbReference>
<evidence type="ECO:0000313" key="2">
    <source>
        <dbReference type="EMBL" id="SCB27848.1"/>
    </source>
</evidence>
<dbReference type="PROSITE" id="PS51819">
    <property type="entry name" value="VOC"/>
    <property type="match status" value="1"/>
</dbReference>
<feature type="domain" description="VOC" evidence="1">
    <location>
        <begin position="19"/>
        <end position="143"/>
    </location>
</feature>
<evidence type="ECO:0000259" key="1">
    <source>
        <dbReference type="PROSITE" id="PS51819"/>
    </source>
</evidence>
<dbReference type="CDD" id="cd06587">
    <property type="entry name" value="VOC"/>
    <property type="match status" value="1"/>
</dbReference>
<dbReference type="Proteomes" id="UP000199101">
    <property type="component" value="Unassembled WGS sequence"/>
</dbReference>
<dbReference type="EMBL" id="FMAG01000003">
    <property type="protein sequence ID" value="SCB27848.1"/>
    <property type="molecule type" value="Genomic_DNA"/>
</dbReference>